<comment type="catalytic activity">
    <reaction evidence="2">
        <text>a quinone + NADH + 5 H(+)(in) = a quinol + NAD(+) + 4 H(+)(out)</text>
        <dbReference type="Rhea" id="RHEA:57888"/>
        <dbReference type="ChEBI" id="CHEBI:15378"/>
        <dbReference type="ChEBI" id="CHEBI:24646"/>
        <dbReference type="ChEBI" id="CHEBI:57540"/>
        <dbReference type="ChEBI" id="CHEBI:57945"/>
        <dbReference type="ChEBI" id="CHEBI:132124"/>
    </reaction>
</comment>
<dbReference type="InterPro" id="IPR001457">
    <property type="entry name" value="NADH_UbQ/plastoQ_OxRdtase_su6"/>
</dbReference>
<name>A0AA46ACZ0_9AQUI</name>
<dbReference type="PANTHER" id="PTHR33269">
    <property type="entry name" value="NADH-UBIQUINONE OXIDOREDUCTASE CHAIN 6"/>
    <property type="match status" value="1"/>
</dbReference>
<keyword evidence="2" id="KW-1133">Transmembrane helix</keyword>
<dbReference type="InterPro" id="IPR042106">
    <property type="entry name" value="Nuo/plastoQ_OxRdtase_6_NuoJ"/>
</dbReference>
<feature type="transmembrane region" description="Helical" evidence="2">
    <location>
        <begin position="32"/>
        <end position="51"/>
    </location>
</feature>
<dbReference type="PANTHER" id="PTHR33269:SF17">
    <property type="entry name" value="NADH-UBIQUINONE OXIDOREDUCTASE CHAIN 6"/>
    <property type="match status" value="1"/>
</dbReference>
<dbReference type="Gene3D" id="1.20.120.1200">
    <property type="entry name" value="NADH-ubiquinone/plastoquinone oxidoreductase chain 6, subunit NuoJ"/>
    <property type="match status" value="1"/>
</dbReference>
<keyword evidence="2" id="KW-1003">Cell membrane</keyword>
<dbReference type="GO" id="GO:0005886">
    <property type="term" value="C:plasma membrane"/>
    <property type="evidence" value="ECO:0007669"/>
    <property type="project" value="UniProtKB-SubCell"/>
</dbReference>
<evidence type="ECO:0000256" key="1">
    <source>
        <dbReference type="ARBA" id="ARBA00005698"/>
    </source>
</evidence>
<keyword evidence="2" id="KW-0520">NAD</keyword>
<protein>
    <recommendedName>
        <fullName evidence="2">NADH-quinone oxidoreductase subunit J</fullName>
        <ecNumber evidence="2">7.1.1.-</ecNumber>
    </recommendedName>
</protein>
<organism evidence="3 4">
    <name type="scientific">Venenivibrio stagnispumantis</name>
    <dbReference type="NCBI Taxonomy" id="407998"/>
    <lineage>
        <taxon>Bacteria</taxon>
        <taxon>Pseudomonadati</taxon>
        <taxon>Aquificota</taxon>
        <taxon>Aquificia</taxon>
        <taxon>Aquificales</taxon>
        <taxon>Hydrogenothermaceae</taxon>
        <taxon>Venenivibrio</taxon>
    </lineage>
</organism>
<feature type="transmembrane region" description="Helical" evidence="2">
    <location>
        <begin position="89"/>
        <end position="113"/>
    </location>
</feature>
<accession>A0AA46ACZ0</accession>
<keyword evidence="2" id="KW-0472">Membrane</keyword>
<comment type="caution">
    <text evidence="3">The sequence shown here is derived from an EMBL/GenBank/DDBJ whole genome shotgun (WGS) entry which is preliminary data.</text>
</comment>
<dbReference type="Proteomes" id="UP001157947">
    <property type="component" value="Unassembled WGS sequence"/>
</dbReference>
<comment type="subcellular location">
    <subcellularLocation>
        <location evidence="2">Cell membrane</location>
        <topology evidence="2">Multi-pass membrane protein</topology>
    </subcellularLocation>
</comment>
<dbReference type="EMBL" id="FXTX01000002">
    <property type="protein sequence ID" value="SMP01814.1"/>
    <property type="molecule type" value="Genomic_DNA"/>
</dbReference>
<dbReference type="AlphaFoldDB" id="A0AA46ACZ0"/>
<dbReference type="GO" id="GO:0008137">
    <property type="term" value="F:NADH dehydrogenase (ubiquinone) activity"/>
    <property type="evidence" value="ECO:0007669"/>
    <property type="project" value="UniProtKB-UniRule"/>
</dbReference>
<feature type="transmembrane region" description="Helical" evidence="2">
    <location>
        <begin position="57"/>
        <end position="77"/>
    </location>
</feature>
<evidence type="ECO:0000256" key="2">
    <source>
        <dbReference type="RuleBase" id="RU004429"/>
    </source>
</evidence>
<keyword evidence="2" id="KW-0874">Quinone</keyword>
<keyword evidence="2" id="KW-0812">Transmembrane</keyword>
<reference evidence="3" key="1">
    <citation type="submission" date="2017-05" db="EMBL/GenBank/DDBJ databases">
        <authorList>
            <person name="Varghese N."/>
            <person name="Submissions S."/>
        </authorList>
    </citation>
    <scope>NUCLEOTIDE SEQUENCE</scope>
    <source>
        <strain evidence="3">DSM 18763</strain>
    </source>
</reference>
<evidence type="ECO:0000313" key="4">
    <source>
        <dbReference type="Proteomes" id="UP001157947"/>
    </source>
</evidence>
<proteinExistence type="inferred from homology"/>
<dbReference type="EC" id="7.1.1.-" evidence="2"/>
<evidence type="ECO:0000313" key="3">
    <source>
        <dbReference type="EMBL" id="SMP01814.1"/>
    </source>
</evidence>
<gene>
    <name evidence="3" type="ORF">SAMN06264868_10230</name>
</gene>
<dbReference type="Pfam" id="PF00499">
    <property type="entry name" value="Oxidored_q3"/>
    <property type="match status" value="1"/>
</dbReference>
<dbReference type="RefSeq" id="WP_265133485.1">
    <property type="nucleotide sequence ID" value="NZ_FXTX01000002.1"/>
</dbReference>
<dbReference type="GO" id="GO:0048038">
    <property type="term" value="F:quinone binding"/>
    <property type="evidence" value="ECO:0007669"/>
    <property type="project" value="UniProtKB-UniRule"/>
</dbReference>
<sequence length="172" mass="18674">MELNNIAFWVLSFIAVISAIGVVFFKNIVHAVLSLISTLIAISGLFFNIGADLIGALQILIYAVAIVVFYVLVISTVPEFKGKSVDGKYTLLSLPFGFLLFLELAYVSVYGAFKSATGAFSPNIIQQIGNPKAVATMLFTKYLFPFEVASLILLVAMIGAIILGRKEQVEEE</sequence>
<comment type="similarity">
    <text evidence="1 2">Belongs to the complex I subunit 6 family.</text>
</comment>
<comment type="function">
    <text evidence="2">NDH-1 shuttles electrons from NADH, via FMN and iron-sulfur (Fe-S) centers, to quinones in the respiratory chain. Couples the redox reaction to proton translocation (for every two electrons transferred, four hydrogen ions are translocated across the cytoplasmic membrane), and thus conserves the redox energy in a proton gradient.</text>
</comment>
<keyword evidence="4" id="KW-1185">Reference proteome</keyword>
<feature type="transmembrane region" description="Helical" evidence="2">
    <location>
        <begin position="6"/>
        <end position="25"/>
    </location>
</feature>
<feature type="transmembrane region" description="Helical" evidence="2">
    <location>
        <begin position="142"/>
        <end position="163"/>
    </location>
</feature>